<comment type="caution">
    <text evidence="1">The sequence shown here is derived from an EMBL/GenBank/DDBJ whole genome shotgun (WGS) entry which is preliminary data.</text>
</comment>
<evidence type="ECO:0000313" key="1">
    <source>
        <dbReference type="EMBL" id="MCI60058.1"/>
    </source>
</evidence>
<evidence type="ECO:0000313" key="2">
    <source>
        <dbReference type="Proteomes" id="UP000265520"/>
    </source>
</evidence>
<proteinExistence type="predicted"/>
<name>A0A392TGB8_9FABA</name>
<keyword evidence="2" id="KW-1185">Reference proteome</keyword>
<accession>A0A392TGB8</accession>
<protein>
    <submittedName>
        <fullName evidence="1">Uncharacterized protein</fullName>
    </submittedName>
</protein>
<sequence>MGFEGASVASLSTVVPPPFLGIWMEMRSVSSGVFLFDPLEVGSSTISCERGSGTAFAWQRFFFSLAFKIKTWS</sequence>
<dbReference type="EMBL" id="LXQA010574560">
    <property type="protein sequence ID" value="MCI60058.1"/>
    <property type="molecule type" value="Genomic_DNA"/>
</dbReference>
<reference evidence="1 2" key="1">
    <citation type="journal article" date="2018" name="Front. Plant Sci.">
        <title>Red Clover (Trifolium pratense) and Zigzag Clover (T. medium) - A Picture of Genomic Similarities and Differences.</title>
        <authorList>
            <person name="Dluhosova J."/>
            <person name="Istvanek J."/>
            <person name="Nedelnik J."/>
            <person name="Repkova J."/>
        </authorList>
    </citation>
    <scope>NUCLEOTIDE SEQUENCE [LARGE SCALE GENOMIC DNA]</scope>
    <source>
        <strain evidence="2">cv. 10/8</strain>
        <tissue evidence="1">Leaf</tissue>
    </source>
</reference>
<organism evidence="1 2">
    <name type="scientific">Trifolium medium</name>
    <dbReference type="NCBI Taxonomy" id="97028"/>
    <lineage>
        <taxon>Eukaryota</taxon>
        <taxon>Viridiplantae</taxon>
        <taxon>Streptophyta</taxon>
        <taxon>Embryophyta</taxon>
        <taxon>Tracheophyta</taxon>
        <taxon>Spermatophyta</taxon>
        <taxon>Magnoliopsida</taxon>
        <taxon>eudicotyledons</taxon>
        <taxon>Gunneridae</taxon>
        <taxon>Pentapetalae</taxon>
        <taxon>rosids</taxon>
        <taxon>fabids</taxon>
        <taxon>Fabales</taxon>
        <taxon>Fabaceae</taxon>
        <taxon>Papilionoideae</taxon>
        <taxon>50 kb inversion clade</taxon>
        <taxon>NPAAA clade</taxon>
        <taxon>Hologalegina</taxon>
        <taxon>IRL clade</taxon>
        <taxon>Trifolieae</taxon>
        <taxon>Trifolium</taxon>
    </lineage>
</organism>
<dbReference type="Proteomes" id="UP000265520">
    <property type="component" value="Unassembled WGS sequence"/>
</dbReference>
<dbReference type="AlphaFoldDB" id="A0A392TGB8"/>